<dbReference type="GO" id="GO:0043138">
    <property type="term" value="F:3'-5' DNA helicase activity"/>
    <property type="evidence" value="ECO:0007669"/>
    <property type="project" value="UniProtKB-EC"/>
</dbReference>
<dbReference type="Pfam" id="PF00580">
    <property type="entry name" value="UvrD-helicase"/>
    <property type="match status" value="1"/>
</dbReference>
<evidence type="ECO:0000313" key="11">
    <source>
        <dbReference type="EMBL" id="AKE62144.1"/>
    </source>
</evidence>
<geneLocation type="plasmid" evidence="11">
    <name>unnamed</name>
</geneLocation>
<evidence type="ECO:0000259" key="9">
    <source>
        <dbReference type="Pfam" id="PF00580"/>
    </source>
</evidence>
<dbReference type="PANTHER" id="PTHR11070:SF30">
    <property type="entry name" value="F-BOX DNA HELICASE 1"/>
    <property type="match status" value="1"/>
</dbReference>
<feature type="domain" description="UvrD-like helicase C-terminal" evidence="10">
    <location>
        <begin position="356"/>
        <end position="467"/>
    </location>
</feature>
<dbReference type="GO" id="GO:0003677">
    <property type="term" value="F:DNA binding"/>
    <property type="evidence" value="ECO:0007669"/>
    <property type="project" value="InterPro"/>
</dbReference>
<dbReference type="InterPro" id="IPR014016">
    <property type="entry name" value="UvrD-like_ATP-bd"/>
</dbReference>
<dbReference type="Gene3D" id="3.40.50.300">
    <property type="entry name" value="P-loop containing nucleotide triphosphate hydrolases"/>
    <property type="match status" value="2"/>
</dbReference>
<evidence type="ECO:0000256" key="6">
    <source>
        <dbReference type="ARBA" id="ARBA00034617"/>
    </source>
</evidence>
<evidence type="ECO:0000256" key="1">
    <source>
        <dbReference type="ARBA" id="ARBA00022741"/>
    </source>
</evidence>
<dbReference type="EC" id="5.6.2.4" evidence="7"/>
<dbReference type="Pfam" id="PF13361">
    <property type="entry name" value="UvrD_C"/>
    <property type="match status" value="1"/>
</dbReference>
<dbReference type="OrthoDB" id="5318045at2"/>
<evidence type="ECO:0000313" key="12">
    <source>
        <dbReference type="Proteomes" id="UP000034085"/>
    </source>
</evidence>
<dbReference type="HOGENOM" id="CLU_023291_2_0_6"/>
<accession>A0A0F6U0R9</accession>
<evidence type="ECO:0000256" key="3">
    <source>
        <dbReference type="ARBA" id="ARBA00022806"/>
    </source>
</evidence>
<organism evidence="11 12">
    <name type="scientific">Citrobacter amalonaticus Y19</name>
    <dbReference type="NCBI Taxonomy" id="1261127"/>
    <lineage>
        <taxon>Bacteria</taxon>
        <taxon>Pseudomonadati</taxon>
        <taxon>Pseudomonadota</taxon>
        <taxon>Gammaproteobacteria</taxon>
        <taxon>Enterobacterales</taxon>
        <taxon>Enterobacteriaceae</taxon>
        <taxon>Citrobacter</taxon>
    </lineage>
</organism>
<dbReference type="EMBL" id="CP011133">
    <property type="protein sequence ID" value="AKE62144.1"/>
    <property type="molecule type" value="Genomic_DNA"/>
</dbReference>
<protein>
    <recommendedName>
        <fullName evidence="7">DNA 3'-5' helicase</fullName>
        <ecNumber evidence="7">5.6.2.4</ecNumber>
    </recommendedName>
</protein>
<dbReference type="KEGG" id="cama:F384_26620"/>
<dbReference type="PANTHER" id="PTHR11070">
    <property type="entry name" value="UVRD / RECB / PCRA DNA HELICASE FAMILY MEMBER"/>
    <property type="match status" value="1"/>
</dbReference>
<keyword evidence="2" id="KW-0378">Hydrolase</keyword>
<evidence type="ECO:0000256" key="4">
    <source>
        <dbReference type="ARBA" id="ARBA00022840"/>
    </source>
</evidence>
<keyword evidence="5" id="KW-0413">Isomerase</keyword>
<dbReference type="Proteomes" id="UP000034085">
    <property type="component" value="Plasmid"/>
</dbReference>
<sequence length="491" mass="55399">MPVTDEQNVIIGFKPTPGSIVSVQAYAGSGKTFTLKEFADANPSLKILYIVFNKAIKDDAKKKFPKNVECKTSHGLAAARYKHFAHKYRQFISVSEYRAMMDEEDWRVVKLAINGLTHFMNSDEHDITTEHVLKDLSKADKISQSKLDQALRAAKRTWQMQSDPLNDAYCSPNTILKLFQLSNPALDQFYNVILFDESQDANPVTIDIVLRNNCCKVFVGDQHQVINRWRGAENALEVVEGHGAQVMRLTKSFRFGPLVAALANVVLSMKGETFPLVGLGSLDAIVEPAAILDQKFYAIISRTYMGVIQSAYEAIMLGKRVMWNGGISKYRLDELLDLHALKTGNIAAIKNNRIAMEYGNWANFYEIAETTKDVDMVRAIKLMEVYADIPGMVETMRMNEAKTEKEADLLVTTAHTSKGKEFDHVIINDDFPSIIEAVVMKKPREVIIDELNLLYVTITRTKKSVNINTSLMELLEEYRSRIDRNVSVVII</sequence>
<keyword evidence="11" id="KW-0614">Plasmid</keyword>
<evidence type="ECO:0000259" key="10">
    <source>
        <dbReference type="Pfam" id="PF13361"/>
    </source>
</evidence>
<evidence type="ECO:0000256" key="5">
    <source>
        <dbReference type="ARBA" id="ARBA00023235"/>
    </source>
</evidence>
<name>A0A0F6U0R9_CITAM</name>
<evidence type="ECO:0000256" key="7">
    <source>
        <dbReference type="ARBA" id="ARBA00034808"/>
    </source>
</evidence>
<dbReference type="SUPFAM" id="SSF52540">
    <property type="entry name" value="P-loop containing nucleoside triphosphate hydrolases"/>
    <property type="match status" value="1"/>
</dbReference>
<feature type="domain" description="UvrD-like helicase ATP-binding" evidence="9">
    <location>
        <begin position="21"/>
        <end position="234"/>
    </location>
</feature>
<dbReference type="InterPro" id="IPR014017">
    <property type="entry name" value="DNA_helicase_UvrD-like_C"/>
</dbReference>
<dbReference type="GO" id="GO:0031297">
    <property type="term" value="P:replication fork processing"/>
    <property type="evidence" value="ECO:0007669"/>
    <property type="project" value="TreeGrafter"/>
</dbReference>
<dbReference type="GO" id="GO:0000724">
    <property type="term" value="P:double-strand break repair via homologous recombination"/>
    <property type="evidence" value="ECO:0007669"/>
    <property type="project" value="TreeGrafter"/>
</dbReference>
<keyword evidence="4" id="KW-0067">ATP-binding</keyword>
<dbReference type="InterPro" id="IPR000212">
    <property type="entry name" value="DNA_helicase_UvrD/REP"/>
</dbReference>
<dbReference type="RefSeq" id="WP_046498978.1">
    <property type="nucleotide sequence ID" value="NZ_CP011133.1"/>
</dbReference>
<evidence type="ECO:0000256" key="8">
    <source>
        <dbReference type="ARBA" id="ARBA00048988"/>
    </source>
</evidence>
<evidence type="ECO:0000256" key="2">
    <source>
        <dbReference type="ARBA" id="ARBA00022801"/>
    </source>
</evidence>
<reference evidence="11 12" key="1">
    <citation type="submission" date="2015-03" db="EMBL/GenBank/DDBJ databases">
        <title>Complete genome sequence of Citrobacter amalonaticus Y19.</title>
        <authorList>
            <person name="Park S."/>
        </authorList>
    </citation>
    <scope>NUCLEOTIDE SEQUENCE [LARGE SCALE GENOMIC DNA]</scope>
    <source>
        <strain evidence="11 12">Y19</strain>
        <plasmid evidence="12">Plasmid</plasmid>
    </source>
</reference>
<proteinExistence type="predicted"/>
<gene>
    <name evidence="11" type="ORF">F384_26620</name>
</gene>
<dbReference type="PATRIC" id="fig|1261127.3.peg.5521"/>
<keyword evidence="1" id="KW-0547">Nucleotide-binding</keyword>
<comment type="catalytic activity">
    <reaction evidence="8">
        <text>ATP + H2O = ADP + phosphate + H(+)</text>
        <dbReference type="Rhea" id="RHEA:13065"/>
        <dbReference type="ChEBI" id="CHEBI:15377"/>
        <dbReference type="ChEBI" id="CHEBI:15378"/>
        <dbReference type="ChEBI" id="CHEBI:30616"/>
        <dbReference type="ChEBI" id="CHEBI:43474"/>
        <dbReference type="ChEBI" id="CHEBI:456216"/>
        <dbReference type="EC" id="5.6.2.4"/>
    </reaction>
</comment>
<comment type="catalytic activity">
    <reaction evidence="6">
        <text>Couples ATP hydrolysis with the unwinding of duplex DNA by translocating in the 3'-5' direction.</text>
        <dbReference type="EC" id="5.6.2.4"/>
    </reaction>
</comment>
<dbReference type="InterPro" id="IPR027417">
    <property type="entry name" value="P-loop_NTPase"/>
</dbReference>
<dbReference type="GO" id="GO:0016887">
    <property type="term" value="F:ATP hydrolysis activity"/>
    <property type="evidence" value="ECO:0007669"/>
    <property type="project" value="RHEA"/>
</dbReference>
<dbReference type="GO" id="GO:0005524">
    <property type="term" value="F:ATP binding"/>
    <property type="evidence" value="ECO:0007669"/>
    <property type="project" value="UniProtKB-KW"/>
</dbReference>
<keyword evidence="3 11" id="KW-0347">Helicase</keyword>
<dbReference type="AlphaFoldDB" id="A0A0F6U0R9"/>